<proteinExistence type="predicted"/>
<reference evidence="1" key="1">
    <citation type="submission" date="2023-11" db="EMBL/GenBank/DDBJ databases">
        <authorList>
            <person name="Poullet M."/>
        </authorList>
    </citation>
    <scope>NUCLEOTIDE SEQUENCE</scope>
    <source>
        <strain evidence="1">E1834</strain>
    </source>
</reference>
<gene>
    <name evidence="1" type="ORF">MENTE1834_LOCUS16776</name>
</gene>
<organism evidence="1 2">
    <name type="scientific">Meloidogyne enterolobii</name>
    <name type="common">Root-knot nematode worm</name>
    <name type="synonym">Meloidogyne mayaguensis</name>
    <dbReference type="NCBI Taxonomy" id="390850"/>
    <lineage>
        <taxon>Eukaryota</taxon>
        <taxon>Metazoa</taxon>
        <taxon>Ecdysozoa</taxon>
        <taxon>Nematoda</taxon>
        <taxon>Chromadorea</taxon>
        <taxon>Rhabditida</taxon>
        <taxon>Tylenchina</taxon>
        <taxon>Tylenchomorpha</taxon>
        <taxon>Tylenchoidea</taxon>
        <taxon>Meloidogynidae</taxon>
        <taxon>Meloidogyninae</taxon>
        <taxon>Meloidogyne</taxon>
    </lineage>
</organism>
<accession>A0ACB0YVA9</accession>
<evidence type="ECO:0000313" key="2">
    <source>
        <dbReference type="Proteomes" id="UP001497535"/>
    </source>
</evidence>
<dbReference type="EMBL" id="CAVMJV010000018">
    <property type="protein sequence ID" value="CAK5063433.1"/>
    <property type="molecule type" value="Genomic_DNA"/>
</dbReference>
<evidence type="ECO:0000313" key="1">
    <source>
        <dbReference type="EMBL" id="CAK5063433.1"/>
    </source>
</evidence>
<protein>
    <submittedName>
        <fullName evidence="1">Uncharacterized protein</fullName>
    </submittedName>
</protein>
<comment type="caution">
    <text evidence="1">The sequence shown here is derived from an EMBL/GenBank/DDBJ whole genome shotgun (WGS) entry which is preliminary data.</text>
</comment>
<dbReference type="Proteomes" id="UP001497535">
    <property type="component" value="Unassembled WGS sequence"/>
</dbReference>
<sequence>MFDFQLRFFRLFLEFFKLASTMQFNNSQQTKKLVWATAKPSFDEIYAEDKQQNSSWFAARFLKLKSPYVPPPSFTTGNFSRDQDLWKTTPSPNTFLQWTNFPIYDFGNSNLISDLIEDSKFANEQTKLALEQSKPCRQMV</sequence>
<name>A0ACB0YVA9_MELEN</name>
<keyword evidence="2" id="KW-1185">Reference proteome</keyword>